<dbReference type="PANTHER" id="PTHR42916:SF1">
    <property type="entry name" value="PROTEIN PHYLLO, CHLOROPLASTIC"/>
    <property type="match status" value="1"/>
</dbReference>
<dbReference type="PATRIC" id="fig|1637645.4.peg.5375"/>
<comment type="caution">
    <text evidence="5">The sequence shown here is derived from an EMBL/GenBank/DDBJ whole genome shotgun (WGS) entry which is preliminary data.</text>
</comment>
<dbReference type="SUPFAM" id="SSF53474">
    <property type="entry name" value="alpha/beta-Hydrolases"/>
    <property type="match status" value="1"/>
</dbReference>
<dbReference type="EMBL" id="LATL02000332">
    <property type="protein sequence ID" value="KKD39922.1"/>
    <property type="molecule type" value="Genomic_DNA"/>
</dbReference>
<dbReference type="GO" id="GO:0070205">
    <property type="term" value="F:2-succinyl-6-hydroxy-2,4-cyclohexadiene-1-carboxylate synthase activity"/>
    <property type="evidence" value="ECO:0007669"/>
    <property type="project" value="UniProtKB-UniRule"/>
</dbReference>
<evidence type="ECO:0000313" key="5">
    <source>
        <dbReference type="EMBL" id="KKD39922.1"/>
    </source>
</evidence>
<dbReference type="GO" id="GO:0009234">
    <property type="term" value="P:menaquinone biosynthetic process"/>
    <property type="evidence" value="ECO:0007669"/>
    <property type="project" value="UniProtKB-UniRule"/>
</dbReference>
<comment type="function">
    <text evidence="3">Catalyzes a proton abstraction reaction that results in 2,5-elimination of pyruvate from 2-succinyl-5-enolpyruvyl-6-hydroxy-3-cyclohexene-1-carboxylate (SEPHCHC) and the formation of 2-succinyl-6-hydroxy-2,4-cyclohexadiene-1-carboxylate (SHCHC).</text>
</comment>
<proteinExistence type="inferred from homology"/>
<dbReference type="AlphaFoldDB" id="A0A0F5YMN1"/>
<evidence type="ECO:0000256" key="3">
    <source>
        <dbReference type="HAMAP-Rule" id="MF_01660"/>
    </source>
</evidence>
<keyword evidence="2 3" id="KW-0456">Lyase</keyword>
<name>A0A0F5YMN1_9CYAN</name>
<comment type="pathway">
    <text evidence="3">Quinol/quinone metabolism; 1,4-dihydroxy-2-naphthoate biosynthesis; 1,4-dihydroxy-2-naphthoate from chorismate: step 3/7.</text>
</comment>
<evidence type="ECO:0000259" key="4">
    <source>
        <dbReference type="Pfam" id="PF00561"/>
    </source>
</evidence>
<comment type="subunit">
    <text evidence="3">Monomer.</text>
</comment>
<feature type="domain" description="AB hydrolase-1" evidence="4">
    <location>
        <begin position="18"/>
        <end position="252"/>
    </location>
</feature>
<dbReference type="NCBIfam" id="TIGR03695">
    <property type="entry name" value="menH_SHCHC"/>
    <property type="match status" value="1"/>
</dbReference>
<dbReference type="InterPro" id="IPR000073">
    <property type="entry name" value="AB_hydrolase_1"/>
</dbReference>
<protein>
    <recommendedName>
        <fullName evidence="3">Putative 2-succinyl-6-hydroxy-2,4-cyclohexadiene-1-carboxylate synthase</fullName>
        <shortName evidence="3">SHCHC synthase</shortName>
        <ecNumber evidence="3">4.2.99.20</ecNumber>
    </recommendedName>
</protein>
<dbReference type="UniPathway" id="UPA01057">
    <property type="reaction ID" value="UER00900"/>
</dbReference>
<dbReference type="Proteomes" id="UP000033607">
    <property type="component" value="Unassembled WGS sequence"/>
</dbReference>
<comment type="pathway">
    <text evidence="3">Cofactor biosynthesis; phylloquinone biosynthesis.</text>
</comment>
<dbReference type="InterPro" id="IPR029058">
    <property type="entry name" value="AB_hydrolase_fold"/>
</dbReference>
<evidence type="ECO:0000256" key="1">
    <source>
        <dbReference type="ARBA" id="ARBA00022428"/>
    </source>
</evidence>
<dbReference type="PRINTS" id="PR00111">
    <property type="entry name" value="ABHYDROLASE"/>
</dbReference>
<dbReference type="Pfam" id="PF00561">
    <property type="entry name" value="Abhydrolase_1"/>
    <property type="match status" value="1"/>
</dbReference>
<accession>A0A0F5YMN1</accession>
<evidence type="ECO:0000256" key="2">
    <source>
        <dbReference type="ARBA" id="ARBA00023239"/>
    </source>
</evidence>
<dbReference type="InterPro" id="IPR022485">
    <property type="entry name" value="SHCHC_synthase_MenH"/>
</dbReference>
<evidence type="ECO:0000313" key="7">
    <source>
        <dbReference type="Proteomes" id="UP000033607"/>
    </source>
</evidence>
<dbReference type="UniPathway" id="UPA00995"/>
<dbReference type="HAMAP" id="MF_01660">
    <property type="entry name" value="MenH"/>
    <property type="match status" value="1"/>
</dbReference>
<dbReference type="EC" id="4.2.99.20" evidence="3"/>
<dbReference type="GO" id="GO:0016787">
    <property type="term" value="F:hydrolase activity"/>
    <property type="evidence" value="ECO:0007669"/>
    <property type="project" value="UniProtKB-KW"/>
</dbReference>
<keyword evidence="5" id="KW-0378">Hydrolase</keyword>
<dbReference type="Gene3D" id="3.40.50.1820">
    <property type="entry name" value="alpha/beta hydrolase"/>
    <property type="match status" value="1"/>
</dbReference>
<dbReference type="OrthoDB" id="9808398at2"/>
<keyword evidence="1" id="KW-0474">Menaquinone biosynthesis</keyword>
<reference evidence="5 7" key="1">
    <citation type="submission" date="2015-06" db="EMBL/GenBank/DDBJ databases">
        <title>Draft genome assembly of filamentous brackish cyanobacterium Limnoraphis robusta strain CS-951.</title>
        <authorList>
            <person name="Willis A."/>
            <person name="Parks M."/>
            <person name="Burford M.A."/>
        </authorList>
    </citation>
    <scope>NUCLEOTIDE SEQUENCE [LARGE SCALE GENOMIC DNA]</scope>
    <source>
        <strain evidence="5 7">CS-951</strain>
    </source>
</reference>
<gene>
    <name evidence="3" type="primary">menH</name>
    <name evidence="5" type="ORF">WN50_00805</name>
    <name evidence="6" type="ORF">WN50_38030</name>
</gene>
<dbReference type="PANTHER" id="PTHR42916">
    <property type="entry name" value="2-SUCCINYL-5-ENOLPYRUVYL-6-HYDROXY-3-CYCLOHEXENE-1-CARBOXYLATE SYNTHASE"/>
    <property type="match status" value="1"/>
</dbReference>
<dbReference type="EMBL" id="LATL02000271">
    <property type="protein sequence ID" value="KMW70074.1"/>
    <property type="molecule type" value="Genomic_DNA"/>
</dbReference>
<organism evidence="5 7">
    <name type="scientific">Limnoraphis robusta CS-951</name>
    <dbReference type="NCBI Taxonomy" id="1637645"/>
    <lineage>
        <taxon>Bacteria</taxon>
        <taxon>Bacillati</taxon>
        <taxon>Cyanobacteriota</taxon>
        <taxon>Cyanophyceae</taxon>
        <taxon>Oscillatoriophycideae</taxon>
        <taxon>Oscillatoriales</taxon>
        <taxon>Sirenicapillariaceae</taxon>
        <taxon>Limnoraphis</taxon>
    </lineage>
</organism>
<comment type="catalytic activity">
    <reaction evidence="3">
        <text>5-enolpyruvoyl-6-hydroxy-2-succinyl-cyclohex-3-ene-1-carboxylate = (1R,6R)-6-hydroxy-2-succinyl-cyclohexa-2,4-diene-1-carboxylate + pyruvate</text>
        <dbReference type="Rhea" id="RHEA:25597"/>
        <dbReference type="ChEBI" id="CHEBI:15361"/>
        <dbReference type="ChEBI" id="CHEBI:58689"/>
        <dbReference type="ChEBI" id="CHEBI:58818"/>
        <dbReference type="EC" id="4.2.99.20"/>
    </reaction>
</comment>
<evidence type="ECO:0000313" key="6">
    <source>
        <dbReference type="EMBL" id="KMW70074.1"/>
    </source>
</evidence>
<dbReference type="RefSeq" id="WP_046276585.1">
    <property type="nucleotide sequence ID" value="NZ_LATL02000271.1"/>
</dbReference>
<dbReference type="GO" id="GO:0042372">
    <property type="term" value="P:phylloquinone biosynthetic process"/>
    <property type="evidence" value="ECO:0007669"/>
    <property type="project" value="UniProtKB-UniRule"/>
</dbReference>
<comment type="similarity">
    <text evidence="3">Belongs to the AB hydrolase superfamily. MenH family.</text>
</comment>
<sequence length="266" mass="30276">MSQHYNFHSFRTGNVNLPVLLFLHGFLGNGNDFNTVISPLSKSFDCIAVDLPGHGKTKVNSGDDFYSLSNTAKGLIDWLEELQIKQCFLVGYSMGGRLALYLALYYPQYFNKVVLESASPGLKTEKERSQRYLSDLQLAEKLEQQDLQSFLKNWYNQPLFKTFKNHPNFNTILARRLQNNPTELAKSLGMMGTGNQPSLWDKLSETKVPLLLLVGELDEKFIKINQEMANLCSTAKLEIIPNCGHNIHVENPQQWVKLVQEFLVES</sequence>